<dbReference type="InterPro" id="IPR020904">
    <property type="entry name" value="Sc_DH/Rdtase_CS"/>
</dbReference>
<dbReference type="Proteomes" id="UP000824998">
    <property type="component" value="Unassembled WGS sequence"/>
</dbReference>
<dbReference type="PRINTS" id="PR00081">
    <property type="entry name" value="GDHRDH"/>
</dbReference>
<keyword evidence="4" id="KW-1185">Reference proteome</keyword>
<dbReference type="PANTHER" id="PTHR42760:SF124">
    <property type="entry name" value="SHORT-CHAIN DEHYDROGENASE_REDUCTASE"/>
    <property type="match status" value="1"/>
</dbReference>
<dbReference type="Pfam" id="PF13561">
    <property type="entry name" value="adh_short_C2"/>
    <property type="match status" value="1"/>
</dbReference>
<dbReference type="PANTHER" id="PTHR42760">
    <property type="entry name" value="SHORT-CHAIN DEHYDROGENASES/REDUCTASES FAMILY MEMBER"/>
    <property type="match status" value="1"/>
</dbReference>
<evidence type="ECO:0008006" key="5">
    <source>
        <dbReference type="Google" id="ProtNLM"/>
    </source>
</evidence>
<evidence type="ECO:0000313" key="3">
    <source>
        <dbReference type="EMBL" id="KAG9231710.1"/>
    </source>
</evidence>
<dbReference type="GO" id="GO:0016616">
    <property type="term" value="F:oxidoreductase activity, acting on the CH-OH group of donors, NAD or NADP as acceptor"/>
    <property type="evidence" value="ECO:0007669"/>
    <property type="project" value="TreeGrafter"/>
</dbReference>
<evidence type="ECO:0000256" key="2">
    <source>
        <dbReference type="ARBA" id="ARBA00022857"/>
    </source>
</evidence>
<dbReference type="Gene3D" id="3.40.50.720">
    <property type="entry name" value="NAD(P)-binding Rossmann-like Domain"/>
    <property type="match status" value="1"/>
</dbReference>
<dbReference type="PROSITE" id="PS00061">
    <property type="entry name" value="ADH_SHORT"/>
    <property type="match status" value="1"/>
</dbReference>
<dbReference type="SUPFAM" id="SSF51735">
    <property type="entry name" value="NAD(P)-binding Rossmann-fold domains"/>
    <property type="match status" value="1"/>
</dbReference>
<dbReference type="PRINTS" id="PR00080">
    <property type="entry name" value="SDRFAMILY"/>
</dbReference>
<comment type="caution">
    <text evidence="3">The sequence shown here is derived from an EMBL/GenBank/DDBJ whole genome shotgun (WGS) entry which is preliminary data.</text>
</comment>
<comment type="similarity">
    <text evidence="1">Belongs to the short-chain dehydrogenases/reductases (SDR) family.</text>
</comment>
<dbReference type="InterPro" id="IPR036291">
    <property type="entry name" value="NAD(P)-bd_dom_sf"/>
</dbReference>
<dbReference type="InterPro" id="IPR002347">
    <property type="entry name" value="SDR_fam"/>
</dbReference>
<dbReference type="GO" id="GO:0009688">
    <property type="term" value="P:abscisic acid biosynthetic process"/>
    <property type="evidence" value="ECO:0007669"/>
    <property type="project" value="UniProtKB-ARBA"/>
</dbReference>
<name>A0A9P7YEP4_9HELO</name>
<evidence type="ECO:0000256" key="1">
    <source>
        <dbReference type="ARBA" id="ARBA00006484"/>
    </source>
</evidence>
<keyword evidence="2" id="KW-0521">NADP</keyword>
<proteinExistence type="inferred from homology"/>
<dbReference type="EMBL" id="MU251585">
    <property type="protein sequence ID" value="KAG9231710.1"/>
    <property type="molecule type" value="Genomic_DNA"/>
</dbReference>
<dbReference type="OrthoDB" id="417891at2759"/>
<accession>A0A9P7YEP4</accession>
<organism evidence="3 4">
    <name type="scientific">Amylocarpus encephaloides</name>
    <dbReference type="NCBI Taxonomy" id="45428"/>
    <lineage>
        <taxon>Eukaryota</taxon>
        <taxon>Fungi</taxon>
        <taxon>Dikarya</taxon>
        <taxon>Ascomycota</taxon>
        <taxon>Pezizomycotina</taxon>
        <taxon>Leotiomycetes</taxon>
        <taxon>Helotiales</taxon>
        <taxon>Helotiales incertae sedis</taxon>
        <taxon>Amylocarpus</taxon>
    </lineage>
</organism>
<gene>
    <name evidence="3" type="ORF">BJ875DRAFT_468683</name>
</gene>
<dbReference type="FunFam" id="3.40.50.720:FF:000084">
    <property type="entry name" value="Short-chain dehydrogenase reductase"/>
    <property type="match status" value="1"/>
</dbReference>
<dbReference type="CDD" id="cd05233">
    <property type="entry name" value="SDR_c"/>
    <property type="match status" value="1"/>
</dbReference>
<protein>
    <recommendedName>
        <fullName evidence="5">NAD(P)-binding protein</fullName>
    </recommendedName>
</protein>
<dbReference type="AlphaFoldDB" id="A0A9P7YEP4"/>
<reference evidence="3" key="1">
    <citation type="journal article" date="2021" name="IMA Fungus">
        <title>Genomic characterization of three marine fungi, including Emericellopsis atlantica sp. nov. with signatures of a generalist lifestyle and marine biomass degradation.</title>
        <authorList>
            <person name="Hagestad O.C."/>
            <person name="Hou L."/>
            <person name="Andersen J.H."/>
            <person name="Hansen E.H."/>
            <person name="Altermark B."/>
            <person name="Li C."/>
            <person name="Kuhnert E."/>
            <person name="Cox R.J."/>
            <person name="Crous P.W."/>
            <person name="Spatafora J.W."/>
            <person name="Lail K."/>
            <person name="Amirebrahimi M."/>
            <person name="Lipzen A."/>
            <person name="Pangilinan J."/>
            <person name="Andreopoulos W."/>
            <person name="Hayes R.D."/>
            <person name="Ng V."/>
            <person name="Grigoriev I.V."/>
            <person name="Jackson S.A."/>
            <person name="Sutton T.D.S."/>
            <person name="Dobson A.D.W."/>
            <person name="Rama T."/>
        </authorList>
    </citation>
    <scope>NUCLEOTIDE SEQUENCE</scope>
    <source>
        <strain evidence="3">TRa018bII</strain>
    </source>
</reference>
<sequence>MTNPSPRTGRLYNKRAIITGSSSGLGRAIAIAYAREGALLICADLTPHLPSPAPSILPTTEPTLPTHEYILSKIEGARAAFCKTDVREEEEVKTCVARCVDMWGSLDIIVNNAGIAPEVTHLTTPFPLRAHTLPTALFTSTISTNVLGPFLGCKYALSQFLAQVPPEKNSRGDIVRGVILNTASLGGLTTLGGACAYVTSKHAVVGLTKQIAGDYGMDGIRVNALCPSFIDTPLIASMICDAENPIAVAMKQKLVDRHPWGNLRKVEDVVGAAVFLVSEESQWMTGVPLVVDGGYSVA</sequence>
<evidence type="ECO:0000313" key="4">
    <source>
        <dbReference type="Proteomes" id="UP000824998"/>
    </source>
</evidence>